<dbReference type="Pfam" id="PF01925">
    <property type="entry name" value="TauE"/>
    <property type="match status" value="1"/>
</dbReference>
<keyword evidence="5 8" id="KW-0812">Transmembrane</keyword>
<feature type="transmembrane region" description="Helical" evidence="8">
    <location>
        <begin position="135"/>
        <end position="156"/>
    </location>
</feature>
<feature type="transmembrane region" description="Helical" evidence="8">
    <location>
        <begin position="225"/>
        <end position="242"/>
    </location>
</feature>
<evidence type="ECO:0000256" key="3">
    <source>
        <dbReference type="ARBA" id="ARBA00022448"/>
    </source>
</evidence>
<dbReference type="Proteomes" id="UP000189462">
    <property type="component" value="Unassembled WGS sequence"/>
</dbReference>
<comment type="caution">
    <text evidence="9">The sequence shown here is derived from an EMBL/GenBank/DDBJ whole genome shotgun (WGS) entry which is preliminary data.</text>
</comment>
<evidence type="ECO:0000256" key="4">
    <source>
        <dbReference type="ARBA" id="ARBA00022475"/>
    </source>
</evidence>
<evidence type="ECO:0000256" key="8">
    <source>
        <dbReference type="RuleBase" id="RU363041"/>
    </source>
</evidence>
<reference evidence="9 10" key="1">
    <citation type="submission" date="2017-02" db="EMBL/GenBank/DDBJ databases">
        <title>Genomic diversity within the haloalkaliphilic genus Thioalkalivibrio.</title>
        <authorList>
            <person name="Ahn A.-C."/>
            <person name="Meier-Kolthoff J."/>
            <person name="Overmars L."/>
            <person name="Richter M."/>
            <person name="Woyke T."/>
            <person name="Sorokin D.Y."/>
            <person name="Muyzer G."/>
        </authorList>
    </citation>
    <scope>NUCLEOTIDE SEQUENCE [LARGE SCALE GENOMIC DNA]</scope>
    <source>
        <strain evidence="9 10">ALJD</strain>
    </source>
</reference>
<keyword evidence="10" id="KW-1185">Reference proteome</keyword>
<comment type="subcellular location">
    <subcellularLocation>
        <location evidence="1 8">Cell membrane</location>
        <topology evidence="1 8">Multi-pass membrane protein</topology>
    </subcellularLocation>
</comment>
<dbReference type="RefSeq" id="WP_077277712.1">
    <property type="nucleotide sequence ID" value="NZ_MVBK01000018.1"/>
</dbReference>
<evidence type="ECO:0000313" key="9">
    <source>
        <dbReference type="EMBL" id="OOG27694.1"/>
    </source>
</evidence>
<feature type="transmembrane region" description="Helical" evidence="8">
    <location>
        <begin position="200"/>
        <end position="219"/>
    </location>
</feature>
<dbReference type="STRING" id="108003.B1C78_03340"/>
<dbReference type="PANTHER" id="PTHR30269:SF37">
    <property type="entry name" value="MEMBRANE TRANSPORTER PROTEIN"/>
    <property type="match status" value="1"/>
</dbReference>
<evidence type="ECO:0000256" key="6">
    <source>
        <dbReference type="ARBA" id="ARBA00022989"/>
    </source>
</evidence>
<keyword evidence="6 8" id="KW-1133">Transmembrane helix</keyword>
<feature type="transmembrane region" description="Helical" evidence="8">
    <location>
        <begin position="171"/>
        <end position="188"/>
    </location>
</feature>
<dbReference type="OrthoDB" id="8717848at2"/>
<keyword evidence="3" id="KW-0813">Transport</keyword>
<evidence type="ECO:0000256" key="5">
    <source>
        <dbReference type="ARBA" id="ARBA00022692"/>
    </source>
</evidence>
<dbReference type="GO" id="GO:0005886">
    <property type="term" value="C:plasma membrane"/>
    <property type="evidence" value="ECO:0007669"/>
    <property type="project" value="UniProtKB-SubCell"/>
</dbReference>
<proteinExistence type="inferred from homology"/>
<protein>
    <recommendedName>
        <fullName evidence="8">Probable membrane transporter protein</fullName>
    </recommendedName>
</protein>
<name>A0A1V3NRQ6_9GAMM</name>
<evidence type="ECO:0000256" key="2">
    <source>
        <dbReference type="ARBA" id="ARBA00009142"/>
    </source>
</evidence>
<feature type="transmembrane region" description="Helical" evidence="8">
    <location>
        <begin position="43"/>
        <end position="62"/>
    </location>
</feature>
<dbReference type="EMBL" id="MVBK01000018">
    <property type="protein sequence ID" value="OOG27694.1"/>
    <property type="molecule type" value="Genomic_DNA"/>
</dbReference>
<evidence type="ECO:0000313" key="10">
    <source>
        <dbReference type="Proteomes" id="UP000189462"/>
    </source>
</evidence>
<organism evidence="9 10">
    <name type="scientific">Thioalkalivibrio denitrificans</name>
    <dbReference type="NCBI Taxonomy" id="108003"/>
    <lineage>
        <taxon>Bacteria</taxon>
        <taxon>Pseudomonadati</taxon>
        <taxon>Pseudomonadota</taxon>
        <taxon>Gammaproteobacteria</taxon>
        <taxon>Chromatiales</taxon>
        <taxon>Ectothiorhodospiraceae</taxon>
        <taxon>Thioalkalivibrio</taxon>
    </lineage>
</organism>
<keyword evidence="7 8" id="KW-0472">Membrane</keyword>
<comment type="similarity">
    <text evidence="2 8">Belongs to the 4-toluene sulfonate uptake permease (TSUP) (TC 2.A.102) family.</text>
</comment>
<keyword evidence="4 8" id="KW-1003">Cell membrane</keyword>
<sequence length="243" mass="26090">MWFEIGVLVFGAFAASLAAGASGFAFGLVGMAIWLHAISPARAVPLVILCSILLNMALIWRLWSSVDMKRLKPFLVGAVVGVPLGVAALRHVEPGVIRQTVGALLIVYSLYMVTRATMPVLPLSPRAGRTMDTGVGALGGFMGGSTSLNGIFPTLWCGIRGWTPREQRGVFQPYVLLVHLYTLAWLGGTGTLGRQTLHDILWCVPFVAAGGYIGLQLFHRTSEAGFRRLMLGLFIVSGVLLLI</sequence>
<dbReference type="InterPro" id="IPR002781">
    <property type="entry name" value="TM_pro_TauE-like"/>
</dbReference>
<dbReference type="PANTHER" id="PTHR30269">
    <property type="entry name" value="TRANSMEMBRANE PROTEIN YFCA"/>
    <property type="match status" value="1"/>
</dbReference>
<dbReference type="InterPro" id="IPR052017">
    <property type="entry name" value="TSUP"/>
</dbReference>
<evidence type="ECO:0000256" key="1">
    <source>
        <dbReference type="ARBA" id="ARBA00004651"/>
    </source>
</evidence>
<evidence type="ECO:0000256" key="7">
    <source>
        <dbReference type="ARBA" id="ARBA00023136"/>
    </source>
</evidence>
<dbReference type="AlphaFoldDB" id="A0A1V3NRQ6"/>
<feature type="transmembrane region" description="Helical" evidence="8">
    <location>
        <begin position="7"/>
        <end position="37"/>
    </location>
</feature>
<feature type="transmembrane region" description="Helical" evidence="8">
    <location>
        <begin position="96"/>
        <end position="114"/>
    </location>
</feature>
<feature type="transmembrane region" description="Helical" evidence="8">
    <location>
        <begin position="74"/>
        <end position="90"/>
    </location>
</feature>
<gene>
    <name evidence="9" type="ORF">B1C78_03340</name>
</gene>
<accession>A0A1V3NRQ6</accession>